<gene>
    <name evidence="1" type="ORF">FDY93_09580</name>
</gene>
<dbReference type="EMBL" id="VANI01000010">
    <property type="protein sequence ID" value="TLM77187.1"/>
    <property type="molecule type" value="Genomic_DNA"/>
</dbReference>
<dbReference type="RefSeq" id="WP_138235746.1">
    <property type="nucleotide sequence ID" value="NZ_VANI01000010.1"/>
</dbReference>
<sequence>MKSLPPIHKLLEDADRRGELIPCLLSHESRIHRQEYGSLLCQLHNSGKISLVSDNNLAAIELLAQNDFWSVIHSLDQAIPELECSYRDVLRLVHTLVSKAGSDGAAGMPNVSLVKWCKANPEKAQLIFEEAKSLDTLCLSHCVFAIQGLGSTKLAFELLEHPDKGVAAVGLCALGRLDIDEEAVAKRVIDECCRAVEMDYGQDFRSSAIETAFKIWEKLGPSEPYRQNELLEAVINANEGDELVQMSAALFYYPKGLAAESIDRILVALAGEVSNPQATVHWLDHALHSNEQNFDLDKVIDIFTTQIPKLEDSIKPNYLYNFCQWIWRDSGNSAQLFSRWLTKGQFELCEFLASMVGESGKKNAIIDIPRAILPNELADQIFMARKCVGFLWFHEVTAASILLSIVKNGKKGAREEAEKLLYDPLLLSYSGNLRDFLEEQAKNPSRRISDGIGRLIKHHDAYLAGLQQTEHLVEFLPTIAQRRAAAMKDRERNKGIQEQAHKNSILSQLVSRQTLLYGKKTFSVIHGEGGKKIPSIMPLSEFSYSAELPRLSVIDPVGFNEMLMVFRIEQKVSR</sequence>
<evidence type="ECO:0000313" key="2">
    <source>
        <dbReference type="Proteomes" id="UP000306791"/>
    </source>
</evidence>
<name>A0ABY2UH42_9GAMM</name>
<accession>A0ABY2UH42</accession>
<comment type="caution">
    <text evidence="1">The sequence shown here is derived from an EMBL/GenBank/DDBJ whole genome shotgun (WGS) entry which is preliminary data.</text>
</comment>
<reference evidence="1 2" key="1">
    <citation type="submission" date="2019-05" db="EMBL/GenBank/DDBJ databases">
        <title>Microbulbifer harenosus sp. nov., an alginate-degrading bacterium isolated from coastal sand.</title>
        <authorList>
            <person name="Huang H."/>
            <person name="Mo K."/>
            <person name="Bao S."/>
        </authorList>
    </citation>
    <scope>NUCLEOTIDE SEQUENCE [LARGE SCALE GENOMIC DNA]</scope>
    <source>
        <strain evidence="1 2">HB161719</strain>
    </source>
</reference>
<proteinExistence type="predicted"/>
<keyword evidence="2" id="KW-1185">Reference proteome</keyword>
<evidence type="ECO:0000313" key="1">
    <source>
        <dbReference type="EMBL" id="TLM77187.1"/>
    </source>
</evidence>
<organism evidence="1 2">
    <name type="scientific">Microbulbifer harenosus</name>
    <dbReference type="NCBI Taxonomy" id="2576840"/>
    <lineage>
        <taxon>Bacteria</taxon>
        <taxon>Pseudomonadati</taxon>
        <taxon>Pseudomonadota</taxon>
        <taxon>Gammaproteobacteria</taxon>
        <taxon>Cellvibrionales</taxon>
        <taxon>Microbulbiferaceae</taxon>
        <taxon>Microbulbifer</taxon>
    </lineage>
</organism>
<evidence type="ECO:0008006" key="3">
    <source>
        <dbReference type="Google" id="ProtNLM"/>
    </source>
</evidence>
<dbReference type="Proteomes" id="UP000306791">
    <property type="component" value="Unassembled WGS sequence"/>
</dbReference>
<protein>
    <recommendedName>
        <fullName evidence="3">HEAT repeat domain-containing protein</fullName>
    </recommendedName>
</protein>